<dbReference type="AlphaFoldDB" id="A0A3B0VT41"/>
<feature type="region of interest" description="Disordered" evidence="1">
    <location>
        <begin position="69"/>
        <end position="92"/>
    </location>
</feature>
<gene>
    <name evidence="3" type="ORF">MNBD_DELTA04-21</name>
</gene>
<proteinExistence type="predicted"/>
<dbReference type="SUPFAM" id="SSF74653">
    <property type="entry name" value="TolA/TonB C-terminal domain"/>
    <property type="match status" value="1"/>
</dbReference>
<evidence type="ECO:0000313" key="3">
    <source>
        <dbReference type="EMBL" id="VAW41637.1"/>
    </source>
</evidence>
<evidence type="ECO:0008006" key="4">
    <source>
        <dbReference type="Google" id="ProtNLM"/>
    </source>
</evidence>
<keyword evidence="2" id="KW-0812">Transmembrane</keyword>
<protein>
    <recommendedName>
        <fullName evidence="4">TolA protein</fullName>
    </recommendedName>
</protein>
<evidence type="ECO:0000256" key="1">
    <source>
        <dbReference type="SAM" id="MobiDB-lite"/>
    </source>
</evidence>
<keyword evidence="2" id="KW-1133">Transmembrane helix</keyword>
<keyword evidence="2" id="KW-0472">Membrane</keyword>
<evidence type="ECO:0000256" key="2">
    <source>
        <dbReference type="SAM" id="Phobius"/>
    </source>
</evidence>
<name>A0A3B0VT41_9ZZZZ</name>
<feature type="transmembrane region" description="Helical" evidence="2">
    <location>
        <begin position="20"/>
        <end position="40"/>
    </location>
</feature>
<accession>A0A3B0VT41</accession>
<dbReference type="EMBL" id="UOEY01000132">
    <property type="protein sequence ID" value="VAW41637.1"/>
    <property type="molecule type" value="Genomic_DNA"/>
</dbReference>
<organism evidence="3">
    <name type="scientific">hydrothermal vent metagenome</name>
    <dbReference type="NCBI Taxonomy" id="652676"/>
    <lineage>
        <taxon>unclassified sequences</taxon>
        <taxon>metagenomes</taxon>
        <taxon>ecological metagenomes</taxon>
    </lineage>
</organism>
<reference evidence="3" key="1">
    <citation type="submission" date="2018-06" db="EMBL/GenBank/DDBJ databases">
        <authorList>
            <person name="Zhirakovskaya E."/>
        </authorList>
    </citation>
    <scope>NUCLEOTIDE SEQUENCE</scope>
</reference>
<sequence>MSLSDTAFFLRQEDADRRWLWPVGLAVIFHIVVFALSATLPSLIHRRPLLNEVITVNLVALPKLAAKRPAAARPRRPVPEKRAKPVARAKPVKAEIQVARRQPAKVAVKALPAKPISLRPLSRKIKVAVNTRRLEEHRRRQQEKRERAKALAAARRDEKLAELDAVKARKALADMLRDTGALENSQPRRASAGRQQIQSIVFRQYLASLDNKIRQLWVLPDMRQWRHGLEMVVVLTIRRDGTVTNTYIEKKSQDPFFDQFVMKTIQSVAAMPHFPPLMRQKSIEVGLRFRPGELVTAN</sequence>
<dbReference type="Pfam" id="PF13103">
    <property type="entry name" value="TonB_2"/>
    <property type="match status" value="1"/>
</dbReference>
<dbReference type="Gene3D" id="3.30.1150.10">
    <property type="match status" value="1"/>
</dbReference>